<proteinExistence type="predicted"/>
<dbReference type="AlphaFoldDB" id="A0A1A7ZHI3"/>
<dbReference type="EMBL" id="HADY01003291">
    <property type="protein sequence ID" value="SBP41776.1"/>
    <property type="molecule type" value="Transcribed_RNA"/>
</dbReference>
<organism evidence="2">
    <name type="scientific">Nothobranchius furzeri</name>
    <name type="common">Turquoise killifish</name>
    <dbReference type="NCBI Taxonomy" id="105023"/>
    <lineage>
        <taxon>Eukaryota</taxon>
        <taxon>Metazoa</taxon>
        <taxon>Chordata</taxon>
        <taxon>Craniata</taxon>
        <taxon>Vertebrata</taxon>
        <taxon>Euteleostomi</taxon>
        <taxon>Actinopterygii</taxon>
        <taxon>Neopterygii</taxon>
        <taxon>Teleostei</taxon>
        <taxon>Neoteleostei</taxon>
        <taxon>Acanthomorphata</taxon>
        <taxon>Ovalentaria</taxon>
        <taxon>Atherinomorphae</taxon>
        <taxon>Cyprinodontiformes</taxon>
        <taxon>Nothobranchiidae</taxon>
        <taxon>Nothobranchius</taxon>
    </lineage>
</organism>
<reference evidence="2" key="2">
    <citation type="submission" date="2016-06" db="EMBL/GenBank/DDBJ databases">
        <title>The genome of a short-lived fish provides insights into sex chromosome evolution and the genetic control of aging.</title>
        <authorList>
            <person name="Reichwald K."/>
            <person name="Felder M."/>
            <person name="Petzold A."/>
            <person name="Koch P."/>
            <person name="Groth M."/>
            <person name="Platzer M."/>
        </authorList>
    </citation>
    <scope>NUCLEOTIDE SEQUENCE</scope>
    <source>
        <tissue evidence="2">Brain</tissue>
    </source>
</reference>
<reference evidence="2" key="1">
    <citation type="submission" date="2016-05" db="EMBL/GenBank/DDBJ databases">
        <authorList>
            <person name="Lavstsen T."/>
            <person name="Jespersen J.S."/>
        </authorList>
    </citation>
    <scope>NUCLEOTIDE SEQUENCE</scope>
    <source>
        <tissue evidence="2">Brain</tissue>
    </source>
</reference>
<feature type="region of interest" description="Disordered" evidence="1">
    <location>
        <begin position="1"/>
        <end position="20"/>
    </location>
</feature>
<accession>A0A1A7ZHI3</accession>
<sequence length="68" mass="7705">KTRAGGNPSLTAGGHQRDAIKQKKESYRVFLACETPEAADGYWQSKRNAAQVVWETKTQVWEEFSETM</sequence>
<feature type="non-terminal residue" evidence="2">
    <location>
        <position position="68"/>
    </location>
</feature>
<evidence type="ECO:0000256" key="1">
    <source>
        <dbReference type="SAM" id="MobiDB-lite"/>
    </source>
</evidence>
<feature type="non-terminal residue" evidence="2">
    <location>
        <position position="1"/>
    </location>
</feature>
<name>A0A1A7ZHI3_NOTFU</name>
<gene>
    <name evidence="2" type="primary">Nfu_g_1_010712</name>
</gene>
<protein>
    <submittedName>
        <fullName evidence="2">Uncharacterized protein</fullName>
    </submittedName>
</protein>
<evidence type="ECO:0000313" key="2">
    <source>
        <dbReference type="EMBL" id="SBP41776.1"/>
    </source>
</evidence>